<dbReference type="RefSeq" id="WP_377029646.1">
    <property type="nucleotide sequence ID" value="NZ_JBHOMY010000026.1"/>
</dbReference>
<feature type="signal peptide" evidence="3">
    <location>
        <begin position="1"/>
        <end position="22"/>
    </location>
</feature>
<feature type="domain" description="Solute-binding protein family 5" evidence="4">
    <location>
        <begin position="68"/>
        <end position="419"/>
    </location>
</feature>
<dbReference type="Proteomes" id="UP001593940">
    <property type="component" value="Unassembled WGS sequence"/>
</dbReference>
<evidence type="ECO:0000313" key="5">
    <source>
        <dbReference type="EMBL" id="MFC1457133.1"/>
    </source>
</evidence>
<name>A0ABV6Y791_9HYPH</name>
<dbReference type="EMBL" id="JBHOMY010000026">
    <property type="protein sequence ID" value="MFC1457133.1"/>
    <property type="molecule type" value="Genomic_DNA"/>
</dbReference>
<evidence type="ECO:0000259" key="4">
    <source>
        <dbReference type="Pfam" id="PF00496"/>
    </source>
</evidence>
<dbReference type="SUPFAM" id="SSF53850">
    <property type="entry name" value="Periplasmic binding protein-like II"/>
    <property type="match status" value="1"/>
</dbReference>
<dbReference type="Gene3D" id="3.10.105.10">
    <property type="entry name" value="Dipeptide-binding Protein, Domain 3"/>
    <property type="match status" value="1"/>
</dbReference>
<organism evidence="5 6">
    <name type="scientific">Microvirga arabica</name>
    <dbReference type="NCBI Taxonomy" id="1128671"/>
    <lineage>
        <taxon>Bacteria</taxon>
        <taxon>Pseudomonadati</taxon>
        <taxon>Pseudomonadota</taxon>
        <taxon>Alphaproteobacteria</taxon>
        <taxon>Hyphomicrobiales</taxon>
        <taxon>Methylobacteriaceae</taxon>
        <taxon>Microvirga</taxon>
    </lineage>
</organism>
<dbReference type="PANTHER" id="PTHR30290">
    <property type="entry name" value="PERIPLASMIC BINDING COMPONENT OF ABC TRANSPORTER"/>
    <property type="match status" value="1"/>
</dbReference>
<keyword evidence="6" id="KW-1185">Reference proteome</keyword>
<reference evidence="5 6" key="1">
    <citation type="submission" date="2024-09" db="EMBL/GenBank/DDBJ databases">
        <title>Nodulacao em especies de Leguminosae Basais da Amazonia e Caracterizacao dos Rizobios e Bacterias Associadas aos Nodulos.</title>
        <authorList>
            <person name="Jambeiro I.C.A."/>
            <person name="Lopes I.S."/>
            <person name="Aguiar E.R.G.R."/>
            <person name="Santos A.F.J."/>
            <person name="Dos Santos J.M.F."/>
            <person name="Gross E."/>
        </authorList>
    </citation>
    <scope>NUCLEOTIDE SEQUENCE [LARGE SCALE GENOMIC DNA]</scope>
    <source>
        <strain evidence="5 6">BRUESC1165</strain>
    </source>
</reference>
<proteinExistence type="inferred from homology"/>
<dbReference type="InterPro" id="IPR030678">
    <property type="entry name" value="Peptide/Ni-bd"/>
</dbReference>
<gene>
    <name evidence="5" type="ORF">ACETIH_10455</name>
</gene>
<comment type="subcellular location">
    <subcellularLocation>
        <location evidence="1">Periplasm</location>
    </subcellularLocation>
</comment>
<dbReference type="PIRSF" id="PIRSF002741">
    <property type="entry name" value="MppA"/>
    <property type="match status" value="1"/>
</dbReference>
<dbReference type="PANTHER" id="PTHR30290:SF65">
    <property type="entry name" value="MONOACYL PHOSPHATIDYLINOSITOL TETRAMANNOSIDE-BINDING PROTEIN LPQW-RELATED"/>
    <property type="match status" value="1"/>
</dbReference>
<dbReference type="InterPro" id="IPR000914">
    <property type="entry name" value="SBP_5_dom"/>
</dbReference>
<dbReference type="Pfam" id="PF00496">
    <property type="entry name" value="SBP_bac_5"/>
    <property type="match status" value="1"/>
</dbReference>
<evidence type="ECO:0000256" key="1">
    <source>
        <dbReference type="ARBA" id="ARBA00004418"/>
    </source>
</evidence>
<sequence>MRINHLLILSAAVASSSGYAQSARAQSITIAEQFTARAGWALESDDSNLLARAGCLEPLTRIDFDGTLQPSLATSWTQTSPTTWEFTLREGVKFQDGQPLTPDAVSNALNNLLKVTTPARAFSPKLIKSVEAIGNNTIRITSHAPTVLLPYNVASPSTGILSPAGYQNGRINPIGTCTGPFIVVRAAPREGMTVKRNENYWGGRAALAGAEIRFIPDGNARAVQARSGEALISVAIPSSALHSLGSGLQIENIDSPRTATLIINNKKPALSDVKIRRAIQAAIDTAGLASVVYAGAAQPAVGPFGPKEPWAPKEAKVVKYDPAYAKELLKQAGIQDGALKLSLLAYNERGEFKDVAAVIQAQLREVGIPVDVRVAEYAALEPRMLSGDFDIALLSRNHLYDIADPFGFLASDYTCAGSYNLSHYCNKDVDAKVAKAGASVDIPDRHSVYADIARRLQDEAVNVFLVHEQAIDAVSKKVANYRPHLHDSYLLTKDVALR</sequence>
<dbReference type="Gene3D" id="3.40.190.10">
    <property type="entry name" value="Periplasmic binding protein-like II"/>
    <property type="match status" value="1"/>
</dbReference>
<accession>A0ABV6Y791</accession>
<evidence type="ECO:0000313" key="6">
    <source>
        <dbReference type="Proteomes" id="UP001593940"/>
    </source>
</evidence>
<evidence type="ECO:0000256" key="3">
    <source>
        <dbReference type="SAM" id="SignalP"/>
    </source>
</evidence>
<dbReference type="InterPro" id="IPR039424">
    <property type="entry name" value="SBP_5"/>
</dbReference>
<evidence type="ECO:0000256" key="2">
    <source>
        <dbReference type="ARBA" id="ARBA00005695"/>
    </source>
</evidence>
<dbReference type="CDD" id="cd08490">
    <property type="entry name" value="PBP2_NikA_DppA_OppA_like_3"/>
    <property type="match status" value="1"/>
</dbReference>
<comment type="caution">
    <text evidence="5">The sequence shown here is derived from an EMBL/GenBank/DDBJ whole genome shotgun (WGS) entry which is preliminary data.</text>
</comment>
<keyword evidence="3" id="KW-0732">Signal</keyword>
<protein>
    <submittedName>
        <fullName evidence="5">ABC transporter substrate-binding protein</fullName>
    </submittedName>
</protein>
<feature type="chain" id="PRO_5046162538" evidence="3">
    <location>
        <begin position="23"/>
        <end position="498"/>
    </location>
</feature>
<comment type="similarity">
    <text evidence="2">Belongs to the bacterial solute-binding protein 5 family.</text>
</comment>